<evidence type="ECO:0000313" key="6">
    <source>
        <dbReference type="Proteomes" id="UP000656077"/>
    </source>
</evidence>
<dbReference type="SUPFAM" id="SSF46565">
    <property type="entry name" value="Chaperone J-domain"/>
    <property type="match status" value="1"/>
</dbReference>
<dbReference type="EMBL" id="WSRQ01000023">
    <property type="protein sequence ID" value="MVX64908.1"/>
    <property type="molecule type" value="Genomic_DNA"/>
</dbReference>
<dbReference type="CDD" id="cd06257">
    <property type="entry name" value="DnaJ"/>
    <property type="match status" value="1"/>
</dbReference>
<dbReference type="GO" id="GO:0051787">
    <property type="term" value="F:misfolded protein binding"/>
    <property type="evidence" value="ECO:0007669"/>
    <property type="project" value="TreeGrafter"/>
</dbReference>
<reference evidence="5" key="1">
    <citation type="submission" date="2019-12" db="EMBL/GenBank/DDBJ databases">
        <title>Microbes associate with the intestines of laboratory mice.</title>
        <authorList>
            <person name="Navarre W."/>
            <person name="Wong E."/>
        </authorList>
    </citation>
    <scope>NUCLEOTIDE SEQUENCE</scope>
    <source>
        <strain evidence="5">NM79_F5</strain>
    </source>
</reference>
<evidence type="ECO:0000259" key="4">
    <source>
        <dbReference type="PROSITE" id="PS50076"/>
    </source>
</evidence>
<dbReference type="GO" id="GO:0036503">
    <property type="term" value="P:ERAD pathway"/>
    <property type="evidence" value="ECO:0007669"/>
    <property type="project" value="TreeGrafter"/>
</dbReference>
<keyword evidence="1" id="KW-0235">DNA replication</keyword>
<gene>
    <name evidence="5" type="ORF">GKZ28_14520</name>
</gene>
<protein>
    <submittedName>
        <fullName evidence="5">DnaJ domain-containing protein</fullName>
    </submittedName>
</protein>
<dbReference type="PROSITE" id="PS00636">
    <property type="entry name" value="DNAJ_1"/>
    <property type="match status" value="1"/>
</dbReference>
<keyword evidence="3" id="KW-1133">Transmembrane helix</keyword>
<keyword evidence="2" id="KW-0143">Chaperone</keyword>
<dbReference type="PROSITE" id="PS50076">
    <property type="entry name" value="DNAJ_2"/>
    <property type="match status" value="1"/>
</dbReference>
<dbReference type="InterPro" id="IPR001623">
    <property type="entry name" value="DnaJ_domain"/>
</dbReference>
<dbReference type="Gene3D" id="1.10.287.110">
    <property type="entry name" value="DnaJ domain"/>
    <property type="match status" value="1"/>
</dbReference>
<name>A0A964RNM7_9CLOT</name>
<feature type="transmembrane region" description="Helical" evidence="3">
    <location>
        <begin position="180"/>
        <end position="203"/>
    </location>
</feature>
<dbReference type="GO" id="GO:0051087">
    <property type="term" value="F:protein-folding chaperone binding"/>
    <property type="evidence" value="ECO:0007669"/>
    <property type="project" value="TreeGrafter"/>
</dbReference>
<evidence type="ECO:0000256" key="3">
    <source>
        <dbReference type="SAM" id="Phobius"/>
    </source>
</evidence>
<feature type="transmembrane region" description="Helical" evidence="3">
    <location>
        <begin position="138"/>
        <end position="160"/>
    </location>
</feature>
<dbReference type="SMART" id="SM00271">
    <property type="entry name" value="DnaJ"/>
    <property type="match status" value="1"/>
</dbReference>
<accession>A0A964RNM7</accession>
<evidence type="ECO:0000256" key="2">
    <source>
        <dbReference type="ARBA" id="ARBA00023186"/>
    </source>
</evidence>
<dbReference type="InterPro" id="IPR018253">
    <property type="entry name" value="DnaJ_domain_CS"/>
</dbReference>
<dbReference type="InterPro" id="IPR036869">
    <property type="entry name" value="J_dom_sf"/>
</dbReference>
<dbReference type="Pfam" id="PF00226">
    <property type="entry name" value="DnaJ"/>
    <property type="match status" value="1"/>
</dbReference>
<feature type="domain" description="J" evidence="4">
    <location>
        <begin position="2"/>
        <end position="66"/>
    </location>
</feature>
<dbReference type="PANTHER" id="PTHR44360:SF1">
    <property type="entry name" value="DNAJ HOMOLOG SUBFAMILY B MEMBER 9"/>
    <property type="match status" value="1"/>
</dbReference>
<proteinExistence type="predicted"/>
<dbReference type="PRINTS" id="PR00625">
    <property type="entry name" value="JDOMAIN"/>
</dbReference>
<evidence type="ECO:0000256" key="1">
    <source>
        <dbReference type="ARBA" id="ARBA00022705"/>
    </source>
</evidence>
<keyword evidence="3" id="KW-0812">Transmembrane</keyword>
<keyword evidence="3" id="KW-0472">Membrane</keyword>
<sequence>MNYYDVLGIEKSATPEEIKQAYRALVKKYHPDVNKAGNANTFFNLIQEAYDILGNEKSRKDYDLTNNNGKINNDYNYNYNNKEDSWFYNQTVSDEEINEYIRREKSQRSIFVKIFRILLKIVLIILIPIISFTKHVSVWISSVILLISRIVMGLFVLIVLKDIYDKLSGGTPIGGWKGTIGSIIVAFVAYCLPYIVMMIPVGLELLRDKIQDFIFE</sequence>
<dbReference type="InterPro" id="IPR051948">
    <property type="entry name" value="Hsp70_co-chaperone_J-domain"/>
</dbReference>
<dbReference type="AlphaFoldDB" id="A0A964RNM7"/>
<comment type="caution">
    <text evidence="5">The sequence shown here is derived from an EMBL/GenBank/DDBJ whole genome shotgun (WGS) entry which is preliminary data.</text>
</comment>
<dbReference type="RefSeq" id="WP_160359739.1">
    <property type="nucleotide sequence ID" value="NZ_WSRQ01000023.1"/>
</dbReference>
<feature type="transmembrane region" description="Helical" evidence="3">
    <location>
        <begin position="110"/>
        <end position="132"/>
    </location>
</feature>
<evidence type="ECO:0000313" key="5">
    <source>
        <dbReference type="EMBL" id="MVX64908.1"/>
    </source>
</evidence>
<organism evidence="5 6">
    <name type="scientific">Clostridium chromiireducens</name>
    <dbReference type="NCBI Taxonomy" id="225345"/>
    <lineage>
        <taxon>Bacteria</taxon>
        <taxon>Bacillati</taxon>
        <taxon>Bacillota</taxon>
        <taxon>Clostridia</taxon>
        <taxon>Eubacteriales</taxon>
        <taxon>Clostridiaceae</taxon>
        <taxon>Clostridium</taxon>
    </lineage>
</organism>
<dbReference type="Proteomes" id="UP000656077">
    <property type="component" value="Unassembled WGS sequence"/>
</dbReference>
<dbReference type="PANTHER" id="PTHR44360">
    <property type="entry name" value="DNAJ HOMOLOG SUBFAMILY B MEMBER 9"/>
    <property type="match status" value="1"/>
</dbReference>
<dbReference type="GO" id="GO:0006260">
    <property type="term" value="P:DNA replication"/>
    <property type="evidence" value="ECO:0007669"/>
    <property type="project" value="UniProtKB-KW"/>
</dbReference>